<gene>
    <name evidence="4" type="ORF">E8A74_24760</name>
</gene>
<dbReference type="InterPro" id="IPR002645">
    <property type="entry name" value="STAS_dom"/>
</dbReference>
<proteinExistence type="predicted"/>
<organism evidence="4 5">
    <name type="scientific">Polyangium fumosum</name>
    <dbReference type="NCBI Taxonomy" id="889272"/>
    <lineage>
        <taxon>Bacteria</taxon>
        <taxon>Pseudomonadati</taxon>
        <taxon>Myxococcota</taxon>
        <taxon>Polyangia</taxon>
        <taxon>Polyangiales</taxon>
        <taxon>Polyangiaceae</taxon>
        <taxon>Polyangium</taxon>
    </lineage>
</organism>
<keyword evidence="5" id="KW-1185">Reference proteome</keyword>
<evidence type="ECO:0000259" key="2">
    <source>
        <dbReference type="PROSITE" id="PS50113"/>
    </source>
</evidence>
<dbReference type="OrthoDB" id="5488593at2"/>
<name>A0A4U1J8B9_9BACT</name>
<dbReference type="RefSeq" id="WP_136931536.1">
    <property type="nucleotide sequence ID" value="NZ_SSMQ01000027.1"/>
</dbReference>
<dbReference type="InterPro" id="IPR036513">
    <property type="entry name" value="STAS_dom_sf"/>
</dbReference>
<dbReference type="Proteomes" id="UP000309215">
    <property type="component" value="Unassembled WGS sequence"/>
</dbReference>
<evidence type="ECO:0000313" key="5">
    <source>
        <dbReference type="Proteomes" id="UP000309215"/>
    </source>
</evidence>
<dbReference type="Gene3D" id="3.30.750.24">
    <property type="entry name" value="STAS domain"/>
    <property type="match status" value="1"/>
</dbReference>
<sequence>MDGGGVDRGPAAEAAILRSLLDNLDVVVWAIDPQGYMRFHDGRAARSEGDLTGKNVHDLYTPEVNVWLNRALQGEAHRKITEPTPGHFWESWYTPVKDENGVVTGVIGMSIDVSEAQKAQRELSQKLEVIERQQDVIRNLETPVLEVWEGVIALPLVGIIDSSRAARVMNDLLAAVSRTNARFVLLDLTGVDVVDTATANYLIGMVRAIGLLGACGVVTGIRPNVAQTIVSIGMDLSSLKTLGTLRQGLSYCIRQMATQKKEPAF</sequence>
<dbReference type="SUPFAM" id="SSF52091">
    <property type="entry name" value="SpoIIaa-like"/>
    <property type="match status" value="1"/>
</dbReference>
<feature type="domain" description="PAC" evidence="2">
    <location>
        <begin position="74"/>
        <end position="125"/>
    </location>
</feature>
<comment type="caution">
    <text evidence="4">The sequence shown here is derived from an EMBL/GenBank/DDBJ whole genome shotgun (WGS) entry which is preliminary data.</text>
</comment>
<dbReference type="PANTHER" id="PTHR33745">
    <property type="entry name" value="RSBT ANTAGONIST PROTEIN RSBS-RELATED"/>
    <property type="match status" value="1"/>
</dbReference>
<evidence type="ECO:0000313" key="4">
    <source>
        <dbReference type="EMBL" id="TKD03802.1"/>
    </source>
</evidence>
<dbReference type="Gene3D" id="3.30.450.20">
    <property type="entry name" value="PAS domain"/>
    <property type="match status" value="1"/>
</dbReference>
<dbReference type="SUPFAM" id="SSF55785">
    <property type="entry name" value="PYP-like sensor domain (PAS domain)"/>
    <property type="match status" value="1"/>
</dbReference>
<dbReference type="InterPro" id="IPR051932">
    <property type="entry name" value="Bact_StressResp_Reg"/>
</dbReference>
<keyword evidence="1" id="KW-0597">Phosphoprotein</keyword>
<dbReference type="AlphaFoldDB" id="A0A4U1J8B9"/>
<dbReference type="InterPro" id="IPR000700">
    <property type="entry name" value="PAS-assoc_C"/>
</dbReference>
<reference evidence="4 5" key="1">
    <citation type="submission" date="2019-04" db="EMBL/GenBank/DDBJ databases">
        <authorList>
            <person name="Li Y."/>
            <person name="Wang J."/>
        </authorList>
    </citation>
    <scope>NUCLEOTIDE SEQUENCE [LARGE SCALE GENOMIC DNA]</scope>
    <source>
        <strain evidence="4 5">DSM 14668</strain>
    </source>
</reference>
<evidence type="ECO:0000259" key="3">
    <source>
        <dbReference type="PROSITE" id="PS50801"/>
    </source>
</evidence>
<evidence type="ECO:0000256" key="1">
    <source>
        <dbReference type="ARBA" id="ARBA00022553"/>
    </source>
</evidence>
<dbReference type="PROSITE" id="PS50113">
    <property type="entry name" value="PAC"/>
    <property type="match status" value="1"/>
</dbReference>
<protein>
    <submittedName>
        <fullName evidence="4">STAS domain-containing protein</fullName>
    </submittedName>
</protein>
<dbReference type="PROSITE" id="PS50801">
    <property type="entry name" value="STAS"/>
    <property type="match status" value="1"/>
</dbReference>
<feature type="domain" description="STAS" evidence="3">
    <location>
        <begin position="141"/>
        <end position="252"/>
    </location>
</feature>
<accession>A0A4U1J8B9</accession>
<dbReference type="Pfam" id="PF08448">
    <property type="entry name" value="PAS_4"/>
    <property type="match status" value="1"/>
</dbReference>
<dbReference type="EMBL" id="SSMQ01000027">
    <property type="protein sequence ID" value="TKD03802.1"/>
    <property type="molecule type" value="Genomic_DNA"/>
</dbReference>
<dbReference type="InterPro" id="IPR013656">
    <property type="entry name" value="PAS_4"/>
</dbReference>
<dbReference type="Pfam" id="PF01740">
    <property type="entry name" value="STAS"/>
    <property type="match status" value="1"/>
</dbReference>
<dbReference type="PANTHER" id="PTHR33745:SF3">
    <property type="entry name" value="RSBT CO-ANTAGONIST PROTEIN RSBRC"/>
    <property type="match status" value="1"/>
</dbReference>
<dbReference type="CDD" id="cd07041">
    <property type="entry name" value="STAS_RsbR_RsbS_like"/>
    <property type="match status" value="1"/>
</dbReference>
<dbReference type="InterPro" id="IPR035965">
    <property type="entry name" value="PAS-like_dom_sf"/>
</dbReference>